<dbReference type="RefSeq" id="WP_160359993.1">
    <property type="nucleotide sequence ID" value="NZ_WSRQ01000028.1"/>
</dbReference>
<dbReference type="Proteomes" id="UP000656077">
    <property type="component" value="Unassembled WGS sequence"/>
</dbReference>
<protein>
    <submittedName>
        <fullName evidence="3">RDD family protein</fullName>
    </submittedName>
</protein>
<proteinExistence type="predicted"/>
<feature type="transmembrane region" description="Helical" evidence="2">
    <location>
        <begin position="70"/>
        <end position="94"/>
    </location>
</feature>
<keyword evidence="2" id="KW-1133">Transmembrane helix</keyword>
<comment type="caution">
    <text evidence="3">The sequence shown here is derived from an EMBL/GenBank/DDBJ whole genome shotgun (WGS) entry which is preliminary data.</text>
</comment>
<feature type="compositionally biased region" description="Basic and acidic residues" evidence="1">
    <location>
        <begin position="1"/>
        <end position="13"/>
    </location>
</feature>
<dbReference type="EMBL" id="WSRQ01000028">
    <property type="protein sequence ID" value="MVX65222.1"/>
    <property type="molecule type" value="Genomic_DNA"/>
</dbReference>
<organism evidence="3 4">
    <name type="scientific">Clostridium chromiireducens</name>
    <dbReference type="NCBI Taxonomy" id="225345"/>
    <lineage>
        <taxon>Bacteria</taxon>
        <taxon>Bacillati</taxon>
        <taxon>Bacillota</taxon>
        <taxon>Clostridia</taxon>
        <taxon>Eubacteriales</taxon>
        <taxon>Clostridiaceae</taxon>
        <taxon>Clostridium</taxon>
    </lineage>
</organism>
<name>A0A964RP13_9CLOT</name>
<feature type="transmembrane region" description="Helical" evidence="2">
    <location>
        <begin position="100"/>
        <end position="119"/>
    </location>
</feature>
<keyword evidence="2" id="KW-0472">Membrane</keyword>
<evidence type="ECO:0000313" key="3">
    <source>
        <dbReference type="EMBL" id="MVX65222.1"/>
    </source>
</evidence>
<reference evidence="3" key="1">
    <citation type="submission" date="2019-12" db="EMBL/GenBank/DDBJ databases">
        <title>Microbes associate with the intestines of laboratory mice.</title>
        <authorList>
            <person name="Navarre W."/>
            <person name="Wong E."/>
        </authorList>
    </citation>
    <scope>NUCLEOTIDE SEQUENCE</scope>
    <source>
        <strain evidence="3">NM79_F5</strain>
    </source>
</reference>
<gene>
    <name evidence="3" type="ORF">GKZ28_16140</name>
</gene>
<evidence type="ECO:0000256" key="1">
    <source>
        <dbReference type="SAM" id="MobiDB-lite"/>
    </source>
</evidence>
<dbReference type="AlphaFoldDB" id="A0A964RP13"/>
<sequence length="137" mass="15175">MENENIKENKISSEVEETEMENLNPETDETAISAVADEKTNAEYSNTQNELITGEKSSMRSIAASALDQLLIVAGSALLLLLCDLILKLFGYMFVRENGALILAGGIIYFIINCIYSPIMERSKLEVTIAKRILNIN</sequence>
<accession>A0A964RP13</accession>
<keyword evidence="2" id="KW-0812">Transmembrane</keyword>
<evidence type="ECO:0000256" key="2">
    <source>
        <dbReference type="SAM" id="Phobius"/>
    </source>
</evidence>
<feature type="region of interest" description="Disordered" evidence="1">
    <location>
        <begin position="1"/>
        <end position="26"/>
    </location>
</feature>
<evidence type="ECO:0000313" key="4">
    <source>
        <dbReference type="Proteomes" id="UP000656077"/>
    </source>
</evidence>